<proteinExistence type="predicted"/>
<dbReference type="Gene3D" id="1.10.510.10">
    <property type="entry name" value="Transferase(Phosphotransferase) domain 1"/>
    <property type="match status" value="1"/>
</dbReference>
<evidence type="ECO:0000313" key="1">
    <source>
        <dbReference type="EMBL" id="ADQ59999.1"/>
    </source>
</evidence>
<sequence>MTKKKLKNQFTRKIYLHKLFDSFGFSEGGISAIASLKQEKQNLKKLAKFKFIPNYITSFKEDEDFLLCEQKMSGVDVDAFRASGDKNFLSSTKRKELFKLYQNTIINLISNLHELHQNNIFLGDISSTNILIDENTQSSSFIDISQSFNVLENKGKTLSSFRTPGFYNQNISNLPPLEQDNQQLGYLIISMFCRANMFLLVDKTGEMTFNFFKEYASINKIPRLFVETANKLIKNPSLNLSKLIDSLQHGNDTPFITEKTLSTQHIKDFESSLQKTVYLSQINKIPFKEIVPVELSSSDDFIFGDKLLALRIKILQNKDVILPDKVKSKVFASVNRLNYLLTNDTNNTFIKKLDIAKIFSLLLCAISQATTNDEPDISKLIDNINNLYQYKSPTEGIFYRPNLLSNHLSPYLSNGSAGMLVILLSFKRRFHKNIYDDQIHDIINTLTKNFMPQNASLMRGLSGIIFSLLQYADICHDKQHNNFIKENIETLPYYSCKWNDQTLIVNPSFRNLDICFEDGNKGIIYIINLAKKLHIIE</sequence>
<dbReference type="GO" id="GO:0004674">
    <property type="term" value="F:protein serine/threonine kinase activity"/>
    <property type="evidence" value="ECO:0007669"/>
    <property type="project" value="UniProtKB-KW"/>
</dbReference>
<dbReference type="Proteomes" id="UP000007033">
    <property type="component" value="Chromosome"/>
</dbReference>
<dbReference type="RefSeq" id="WP_013438762.1">
    <property type="nucleotide sequence ID" value="NC_014724.1"/>
</dbReference>
<keyword evidence="1" id="KW-0808">Transferase</keyword>
<dbReference type="Gene3D" id="1.50.10.20">
    <property type="match status" value="1"/>
</dbReference>
<keyword evidence="1" id="KW-0418">Kinase</keyword>
<reference evidence="1 2" key="1">
    <citation type="journal article" date="2011" name="J. Bacteriol.">
        <title>Genome sequence of Lactobacillus amylovorus GRL1112.</title>
        <authorList>
            <person name="Kant R."/>
            <person name="Paulin L."/>
            <person name="Alatalo E."/>
            <person name="de Vos W.M."/>
            <person name="Palva A."/>
        </authorList>
    </citation>
    <scope>NUCLEOTIDE SEQUENCE [LARGE SCALE GENOMIC DNA]</scope>
    <source>
        <strain evidence="1 2">GRL 1112</strain>
    </source>
</reference>
<dbReference type="InterPro" id="IPR011009">
    <property type="entry name" value="Kinase-like_dom_sf"/>
</dbReference>
<dbReference type="KEGG" id="lam:LA2_10490"/>
<dbReference type="EMBL" id="CP002338">
    <property type="protein sequence ID" value="ADQ59999.1"/>
    <property type="molecule type" value="Genomic_DNA"/>
</dbReference>
<dbReference type="HOGENOM" id="CLU_014914_3_0_9"/>
<keyword evidence="1" id="KW-0723">Serine/threonine-protein kinase</keyword>
<dbReference type="SUPFAM" id="SSF158745">
    <property type="entry name" value="LanC-like"/>
    <property type="match status" value="1"/>
</dbReference>
<organism evidence="1 2">
    <name type="scientific">Lactobacillus amylovorus (strain GRL 1112)</name>
    <dbReference type="NCBI Taxonomy" id="695560"/>
    <lineage>
        <taxon>Bacteria</taxon>
        <taxon>Bacillati</taxon>
        <taxon>Bacillota</taxon>
        <taxon>Bacilli</taxon>
        <taxon>Lactobacillales</taxon>
        <taxon>Lactobacillaceae</taxon>
        <taxon>Lactobacillus</taxon>
    </lineage>
</organism>
<evidence type="ECO:0000313" key="2">
    <source>
        <dbReference type="Proteomes" id="UP000007033"/>
    </source>
</evidence>
<dbReference type="PATRIC" id="fig|695560.3.peg.2061"/>
<dbReference type="AlphaFoldDB" id="E4SNQ8"/>
<dbReference type="SUPFAM" id="SSF56112">
    <property type="entry name" value="Protein kinase-like (PK-like)"/>
    <property type="match status" value="1"/>
</dbReference>
<protein>
    <submittedName>
        <fullName evidence="1">Serine/threonine protein kinase</fullName>
    </submittedName>
</protein>
<accession>E4SNQ8</accession>
<name>E4SNQ8_LACAR</name>
<gene>
    <name evidence="1" type="ordered locus">LA2_10490</name>
</gene>